<keyword evidence="1" id="KW-0812">Transmembrane</keyword>
<feature type="chain" id="PRO_5020280145" evidence="2">
    <location>
        <begin position="25"/>
        <end position="414"/>
    </location>
</feature>
<accession>A0A4U5N384</accession>
<feature type="transmembrane region" description="Helical" evidence="1">
    <location>
        <begin position="360"/>
        <end position="381"/>
    </location>
</feature>
<reference evidence="3 4" key="2">
    <citation type="journal article" date="2019" name="G3 (Bethesda)">
        <title>Hybrid Assembly of the Genome of the Entomopathogenic Nematode Steinernema carpocapsae Identifies the X-Chromosome.</title>
        <authorList>
            <person name="Serra L."/>
            <person name="Macchietto M."/>
            <person name="Macias-Munoz A."/>
            <person name="McGill C.J."/>
            <person name="Rodriguez I.M."/>
            <person name="Rodriguez B."/>
            <person name="Murad R."/>
            <person name="Mortazavi A."/>
        </authorList>
    </citation>
    <scope>NUCLEOTIDE SEQUENCE [LARGE SCALE GENOMIC DNA]</scope>
    <source>
        <strain evidence="3 4">ALL</strain>
    </source>
</reference>
<keyword evidence="1" id="KW-1133">Transmembrane helix</keyword>
<evidence type="ECO:0000256" key="1">
    <source>
        <dbReference type="SAM" id="Phobius"/>
    </source>
</evidence>
<evidence type="ECO:0000313" key="3">
    <source>
        <dbReference type="EMBL" id="TKR76896.1"/>
    </source>
</evidence>
<proteinExistence type="predicted"/>
<keyword evidence="4" id="KW-1185">Reference proteome</keyword>
<reference evidence="3 4" key="1">
    <citation type="journal article" date="2015" name="Genome Biol.">
        <title>Comparative genomics of Steinernema reveals deeply conserved gene regulatory networks.</title>
        <authorList>
            <person name="Dillman A.R."/>
            <person name="Macchietto M."/>
            <person name="Porter C.F."/>
            <person name="Rogers A."/>
            <person name="Williams B."/>
            <person name="Antoshechkin I."/>
            <person name="Lee M.M."/>
            <person name="Goodwin Z."/>
            <person name="Lu X."/>
            <person name="Lewis E.E."/>
            <person name="Goodrich-Blair H."/>
            <person name="Stock S.P."/>
            <person name="Adams B.J."/>
            <person name="Sternberg P.W."/>
            <person name="Mortazavi A."/>
        </authorList>
    </citation>
    <scope>NUCLEOTIDE SEQUENCE [LARGE SCALE GENOMIC DNA]</scope>
    <source>
        <strain evidence="3 4">ALL</strain>
    </source>
</reference>
<protein>
    <submittedName>
        <fullName evidence="3">Uncharacterized protein</fullName>
    </submittedName>
</protein>
<keyword evidence="1" id="KW-0472">Membrane</keyword>
<dbReference type="EMBL" id="AZBU02000005">
    <property type="protein sequence ID" value="TKR76896.1"/>
    <property type="molecule type" value="Genomic_DNA"/>
</dbReference>
<comment type="caution">
    <text evidence="3">The sequence shown here is derived from an EMBL/GenBank/DDBJ whole genome shotgun (WGS) entry which is preliminary data.</text>
</comment>
<sequence length="414" mass="45902">MMFSTQIVIGLLLIATGFVQGTSGESVLTTPVDSTSGVVQSSTPMTTPSNATDLANATEAVTKTIADATTTNPVTTTEAWTTASTLRPLPEVCLDTDDHNIIFFDVVNTQCIYRYFCSGEIFGPESKEDSKDQLLPVNVTENCIRQEFEKIRAKISALRGGANAQTNKVVVLTTLERDPTLVFCFVAKWPFTKTSEPINGVKELNWTGIEWPHGDLLISRADETFVFRAGRHYYSVSMKNDACGEINNVSLTSDNYWKLFMDRQHDIAKELPDDRKLGTFGSMVGLNASLVFTEIEVLGLAQIYNPLDVRAQIFHTNVAAAYDGNWYGEAQEMAEALAVKEIPEPASQGKMQQKFLRINAWLLLVAYYFLLTQLGAAIYYLQKRHIQVYILNVPVNSKGRCTAEGVSEETEAEK</sequence>
<feature type="signal peptide" evidence="2">
    <location>
        <begin position="1"/>
        <end position="24"/>
    </location>
</feature>
<evidence type="ECO:0000256" key="2">
    <source>
        <dbReference type="SAM" id="SignalP"/>
    </source>
</evidence>
<dbReference type="AlphaFoldDB" id="A0A4U5N384"/>
<organism evidence="3 4">
    <name type="scientific">Steinernema carpocapsae</name>
    <name type="common">Entomopathogenic nematode</name>
    <dbReference type="NCBI Taxonomy" id="34508"/>
    <lineage>
        <taxon>Eukaryota</taxon>
        <taxon>Metazoa</taxon>
        <taxon>Ecdysozoa</taxon>
        <taxon>Nematoda</taxon>
        <taxon>Chromadorea</taxon>
        <taxon>Rhabditida</taxon>
        <taxon>Tylenchina</taxon>
        <taxon>Panagrolaimomorpha</taxon>
        <taxon>Strongyloidoidea</taxon>
        <taxon>Steinernematidae</taxon>
        <taxon>Steinernema</taxon>
    </lineage>
</organism>
<name>A0A4U5N384_STECR</name>
<evidence type="ECO:0000313" key="4">
    <source>
        <dbReference type="Proteomes" id="UP000298663"/>
    </source>
</evidence>
<keyword evidence="2" id="KW-0732">Signal</keyword>
<dbReference type="Proteomes" id="UP000298663">
    <property type="component" value="Unassembled WGS sequence"/>
</dbReference>
<gene>
    <name evidence="3" type="ORF">L596_017968</name>
</gene>